<gene>
    <name evidence="1" type="ORF">LCGC14_1435970</name>
</gene>
<dbReference type="EMBL" id="LAZR01009729">
    <property type="protein sequence ID" value="KKM70910.1"/>
    <property type="molecule type" value="Genomic_DNA"/>
</dbReference>
<organism evidence="1">
    <name type="scientific">marine sediment metagenome</name>
    <dbReference type="NCBI Taxonomy" id="412755"/>
    <lineage>
        <taxon>unclassified sequences</taxon>
        <taxon>metagenomes</taxon>
        <taxon>ecological metagenomes</taxon>
    </lineage>
</organism>
<comment type="caution">
    <text evidence="1">The sequence shown here is derived from an EMBL/GenBank/DDBJ whole genome shotgun (WGS) entry which is preliminary data.</text>
</comment>
<evidence type="ECO:0000313" key="1">
    <source>
        <dbReference type="EMBL" id="KKM70910.1"/>
    </source>
</evidence>
<dbReference type="AlphaFoldDB" id="A0A0F9M2P7"/>
<sequence length="92" mass="10207">MREHFDILARIDLNKEGDEGVIVEFNGQEFEICDFTAAEALGEAIFEEAALVRTEVNKEGEANEAEEVAIARSATQDLIDVAIAQHGLKYHM</sequence>
<reference evidence="1" key="1">
    <citation type="journal article" date="2015" name="Nature">
        <title>Complex archaea that bridge the gap between prokaryotes and eukaryotes.</title>
        <authorList>
            <person name="Spang A."/>
            <person name="Saw J.H."/>
            <person name="Jorgensen S.L."/>
            <person name="Zaremba-Niedzwiedzka K."/>
            <person name="Martijn J."/>
            <person name="Lind A.E."/>
            <person name="van Eijk R."/>
            <person name="Schleper C."/>
            <person name="Guy L."/>
            <person name="Ettema T.J."/>
        </authorList>
    </citation>
    <scope>NUCLEOTIDE SEQUENCE</scope>
</reference>
<accession>A0A0F9M2P7</accession>
<protein>
    <submittedName>
        <fullName evidence="1">Uncharacterized protein</fullName>
    </submittedName>
</protein>
<proteinExistence type="predicted"/>
<name>A0A0F9M2P7_9ZZZZ</name>